<feature type="compositionally biased region" description="Polar residues" evidence="1">
    <location>
        <begin position="343"/>
        <end position="367"/>
    </location>
</feature>
<dbReference type="EnsemblMetazoa" id="AMAM022388-RA">
    <property type="protein sequence ID" value="AMAM022388-PA"/>
    <property type="gene ID" value="AMAM022388"/>
</dbReference>
<evidence type="ECO:0000313" key="2">
    <source>
        <dbReference type="EnsemblMetazoa" id="AMAM022388-PA"/>
    </source>
</evidence>
<keyword evidence="3" id="KW-1185">Reference proteome</keyword>
<dbReference type="Proteomes" id="UP000075901">
    <property type="component" value="Unassembled WGS sequence"/>
</dbReference>
<accession>A0A182T9J4</accession>
<dbReference type="VEuPathDB" id="VectorBase:AMAM022388"/>
<reference evidence="2" key="2">
    <citation type="submission" date="2020-05" db="UniProtKB">
        <authorList>
            <consortium name="EnsemblMetazoa"/>
        </authorList>
    </citation>
    <scope>IDENTIFICATION</scope>
    <source>
        <strain evidence="2">maculatus3</strain>
    </source>
</reference>
<feature type="region of interest" description="Disordered" evidence="1">
    <location>
        <begin position="330"/>
        <end position="373"/>
    </location>
</feature>
<reference evidence="3" key="1">
    <citation type="submission" date="2013-09" db="EMBL/GenBank/DDBJ databases">
        <title>The Genome Sequence of Anopheles maculatus species B.</title>
        <authorList>
            <consortium name="The Broad Institute Genomics Platform"/>
            <person name="Neafsey D.E."/>
            <person name="Besansky N."/>
            <person name="Howell P."/>
            <person name="Walton C."/>
            <person name="Young S.K."/>
            <person name="Zeng Q."/>
            <person name="Gargeya S."/>
            <person name="Fitzgerald M."/>
            <person name="Haas B."/>
            <person name="Abouelleil A."/>
            <person name="Allen A.W."/>
            <person name="Alvarado L."/>
            <person name="Arachchi H.M."/>
            <person name="Berlin A.M."/>
            <person name="Chapman S.B."/>
            <person name="Gainer-Dewar J."/>
            <person name="Goldberg J."/>
            <person name="Griggs A."/>
            <person name="Gujja S."/>
            <person name="Hansen M."/>
            <person name="Howarth C."/>
            <person name="Imamovic A."/>
            <person name="Ireland A."/>
            <person name="Larimer J."/>
            <person name="McCowan C."/>
            <person name="Murphy C."/>
            <person name="Pearson M."/>
            <person name="Poon T.W."/>
            <person name="Priest M."/>
            <person name="Roberts A."/>
            <person name="Saif S."/>
            <person name="Shea T."/>
            <person name="Sisk P."/>
            <person name="Sykes S."/>
            <person name="Wortman J."/>
            <person name="Nusbaum C."/>
            <person name="Birren B."/>
        </authorList>
    </citation>
    <scope>NUCLEOTIDE SEQUENCE [LARGE SCALE GENOMIC DNA]</scope>
    <source>
        <strain evidence="3">maculatus3</strain>
    </source>
</reference>
<feature type="region of interest" description="Disordered" evidence="1">
    <location>
        <begin position="413"/>
        <end position="436"/>
    </location>
</feature>
<evidence type="ECO:0000256" key="1">
    <source>
        <dbReference type="SAM" id="MobiDB-lite"/>
    </source>
</evidence>
<name>A0A182T9J4_9DIPT</name>
<organism evidence="2 3">
    <name type="scientific">Anopheles maculatus</name>
    <dbReference type="NCBI Taxonomy" id="74869"/>
    <lineage>
        <taxon>Eukaryota</taxon>
        <taxon>Metazoa</taxon>
        <taxon>Ecdysozoa</taxon>
        <taxon>Arthropoda</taxon>
        <taxon>Hexapoda</taxon>
        <taxon>Insecta</taxon>
        <taxon>Pterygota</taxon>
        <taxon>Neoptera</taxon>
        <taxon>Endopterygota</taxon>
        <taxon>Diptera</taxon>
        <taxon>Nematocera</taxon>
        <taxon>Culicoidea</taxon>
        <taxon>Culicidae</taxon>
        <taxon>Anophelinae</taxon>
        <taxon>Anopheles</taxon>
        <taxon>Anopheles maculatus group</taxon>
    </lineage>
</organism>
<sequence>MDSNKNKECCYSNGGRCASGGLTVVIGTDCISKAVSAAKYQNQFNNNNLIEQENLMPPVHDRVSGMVQDDSSTSTLPKENGIVASSESPVKDKVLAENGSSRHITSIFNQSSTPIVSAGSDIPSDRTIPSLQSSVDFFSTSTSNVTNSFNPTGTGINGTSTNHLRSTVSIAHESNGFVQPTVELASNGGTGEPPDESCRPAAAAEIPVKLNANDDSCPPDEGDFSDNNSLGNLSYVSENGLIEEIILLPNNAYSDDDNASTSDDCIYAYRGGEPDGAAGQLLDLQGDLPPDDETDFLEMDFDPEPSSEMENFNRQSDFILALDEDKFAGVSRTPEGQQQQQQENVGNGSRSRISSPTALPQHSSASHEPSGPLHRECEIAQKGNETGIHHVSEANDGRSLLSSMPVQMAPCVEESKEQRAHNTDITKGNDAAEPTVNRPHDAHNTGAIPKSLPLLADCPSVREGLSINAKNLRLELSLHPDEPDSVNAHRYTHDAPFYYKSAEFGVSKQRPKALDEGGEDTHCLDCAEQEFLMRTKQDPSRQRYCNACKAVKQEGRGRMSGKGATTRSYGRVSDREEAREGGFYAGANANQPVVDDELMDRRAEQIVYETLHKINTLKEMPPTGGLLSRVHPYQSKGTTVPCVLNAELHEEASQQVPHAHAKKVK</sequence>
<proteinExistence type="predicted"/>
<dbReference type="AlphaFoldDB" id="A0A182T9J4"/>
<evidence type="ECO:0000313" key="3">
    <source>
        <dbReference type="Proteomes" id="UP000075901"/>
    </source>
</evidence>
<protein>
    <submittedName>
        <fullName evidence="2">Uncharacterized protein</fullName>
    </submittedName>
</protein>
<feature type="compositionally biased region" description="Basic and acidic residues" evidence="1">
    <location>
        <begin position="413"/>
        <end position="424"/>
    </location>
</feature>